<reference evidence="2 3" key="1">
    <citation type="submission" date="2018-11" db="EMBL/GenBank/DDBJ databases">
        <title>Complete genome sequence of Nocardioides baekrokdamisoli strain KCTC 39748.</title>
        <authorList>
            <person name="Kang S.W."/>
            <person name="Lee K.C."/>
            <person name="Kim K.K."/>
            <person name="Kim J.S."/>
            <person name="Kim D.S."/>
            <person name="Ko S.H."/>
            <person name="Yang S.H."/>
            <person name="Shin Y.K."/>
            <person name="Lee J.S."/>
        </authorList>
    </citation>
    <scope>NUCLEOTIDE SEQUENCE [LARGE SCALE GENOMIC DNA]</scope>
    <source>
        <strain evidence="2 3">KCTC 39748</strain>
    </source>
</reference>
<dbReference type="Proteomes" id="UP000271573">
    <property type="component" value="Chromosome"/>
</dbReference>
<gene>
    <name evidence="2" type="ORF">Back2_18650</name>
</gene>
<keyword evidence="1" id="KW-0812">Transmembrane</keyword>
<name>A0A3G9J1Z0_9ACTN</name>
<organism evidence="2 3">
    <name type="scientific">Nocardioides baekrokdamisoli</name>
    <dbReference type="NCBI Taxonomy" id="1804624"/>
    <lineage>
        <taxon>Bacteria</taxon>
        <taxon>Bacillati</taxon>
        <taxon>Actinomycetota</taxon>
        <taxon>Actinomycetes</taxon>
        <taxon>Propionibacteriales</taxon>
        <taxon>Nocardioidaceae</taxon>
        <taxon>Nocardioides</taxon>
    </lineage>
</organism>
<dbReference type="PANTHER" id="PTHR34980">
    <property type="entry name" value="INNER MEMBRANE PROTEIN-RELATED-RELATED"/>
    <property type="match status" value="1"/>
</dbReference>
<dbReference type="AlphaFoldDB" id="A0A3G9J1Z0"/>
<proteinExistence type="predicted"/>
<dbReference type="Pfam" id="PF05656">
    <property type="entry name" value="DUF805"/>
    <property type="match status" value="1"/>
</dbReference>
<dbReference type="InterPro" id="IPR008523">
    <property type="entry name" value="DUF805"/>
</dbReference>
<dbReference type="KEGG" id="nbe:Back2_18650"/>
<feature type="transmembrane region" description="Helical" evidence="1">
    <location>
        <begin position="48"/>
        <end position="65"/>
    </location>
</feature>
<dbReference type="GO" id="GO:0005886">
    <property type="term" value="C:plasma membrane"/>
    <property type="evidence" value="ECO:0007669"/>
    <property type="project" value="TreeGrafter"/>
</dbReference>
<evidence type="ECO:0008006" key="4">
    <source>
        <dbReference type="Google" id="ProtNLM"/>
    </source>
</evidence>
<keyword evidence="1" id="KW-1133">Transmembrane helix</keyword>
<keyword evidence="3" id="KW-1185">Reference proteome</keyword>
<sequence length="134" mass="14871">MSYPPPPPLQPMYSADSSALRGASFGQAVQRFWTKYATFDGRASRSEFWYSVLFGVLVSIVFDVLELASNAFYFLAIIYVLAALVPNIAIGARRLHDIGKSGWWQLIALTCVGIIVLIVWFATAEKAEGDKYNV</sequence>
<feature type="transmembrane region" description="Helical" evidence="1">
    <location>
        <begin position="71"/>
        <end position="90"/>
    </location>
</feature>
<dbReference type="EMBL" id="AP019307">
    <property type="protein sequence ID" value="BBH17578.1"/>
    <property type="molecule type" value="Genomic_DNA"/>
</dbReference>
<evidence type="ECO:0000313" key="2">
    <source>
        <dbReference type="EMBL" id="BBH17578.1"/>
    </source>
</evidence>
<protein>
    <recommendedName>
        <fullName evidence="4">DUF805 domain-containing protein</fullName>
    </recommendedName>
</protein>
<dbReference type="PANTHER" id="PTHR34980:SF2">
    <property type="entry name" value="INNER MEMBRANE PROTEIN YHAH-RELATED"/>
    <property type="match status" value="1"/>
</dbReference>
<evidence type="ECO:0000256" key="1">
    <source>
        <dbReference type="SAM" id="Phobius"/>
    </source>
</evidence>
<dbReference type="RefSeq" id="WP_231998661.1">
    <property type="nucleotide sequence ID" value="NZ_AP019307.1"/>
</dbReference>
<evidence type="ECO:0000313" key="3">
    <source>
        <dbReference type="Proteomes" id="UP000271573"/>
    </source>
</evidence>
<feature type="transmembrane region" description="Helical" evidence="1">
    <location>
        <begin position="102"/>
        <end position="122"/>
    </location>
</feature>
<keyword evidence="1" id="KW-0472">Membrane</keyword>
<accession>A0A3G9J1Z0</accession>